<dbReference type="InterPro" id="IPR006512">
    <property type="entry name" value="YidE_YbjL"/>
</dbReference>
<feature type="domain" description="RCK C-terminal" evidence="9">
    <location>
        <begin position="203"/>
        <end position="291"/>
    </location>
</feature>
<dbReference type="EMBL" id="CP097331">
    <property type="protein sequence ID" value="URF06154.1"/>
    <property type="molecule type" value="Genomic_DNA"/>
</dbReference>
<evidence type="ECO:0000256" key="1">
    <source>
        <dbReference type="ARBA" id="ARBA00004651"/>
    </source>
</evidence>
<gene>
    <name evidence="11" type="primary">aspT</name>
    <name evidence="10" type="ORF">FGG12_14395</name>
    <name evidence="11" type="ORF">M5D45_23775</name>
</gene>
<feature type="transmembrane region" description="Helical" evidence="8">
    <location>
        <begin position="62"/>
        <end position="81"/>
    </location>
</feature>
<dbReference type="PANTHER" id="PTHR30445:SF9">
    <property type="match status" value="1"/>
</dbReference>
<dbReference type="Proteomes" id="UP000318943">
    <property type="component" value="Unassembled WGS sequence"/>
</dbReference>
<feature type="transmembrane region" description="Helical" evidence="8">
    <location>
        <begin position="93"/>
        <end position="115"/>
    </location>
</feature>
<comment type="subcellular location">
    <subcellularLocation>
        <location evidence="1">Cell membrane</location>
        <topology evidence="1">Multi-pass membrane protein</topology>
    </subcellularLocation>
</comment>
<feature type="domain" description="RCK C-terminal" evidence="9">
    <location>
        <begin position="292"/>
        <end position="377"/>
    </location>
</feature>
<feature type="transmembrane region" description="Helical" evidence="8">
    <location>
        <begin position="160"/>
        <end position="178"/>
    </location>
</feature>
<reference evidence="10 12" key="1">
    <citation type="submission" date="2019-05" db="EMBL/GenBank/DDBJ databases">
        <title>Whole genome sequence analysis of Cupriavidus campinensis S14E4C strain.</title>
        <authorList>
            <person name="Abbaszade G."/>
            <person name="Szabo A."/>
            <person name="Toumi M."/>
            <person name="Toth E."/>
        </authorList>
    </citation>
    <scope>NUCLEOTIDE SEQUENCE [LARGE SCALE GENOMIC DNA]</scope>
    <source>
        <strain evidence="10 12">S14E4C</strain>
    </source>
</reference>
<evidence type="ECO:0000313" key="11">
    <source>
        <dbReference type="EMBL" id="URF06154.1"/>
    </source>
</evidence>
<dbReference type="EMBL" id="VCIZ01000007">
    <property type="protein sequence ID" value="TSP12196.1"/>
    <property type="molecule type" value="Genomic_DNA"/>
</dbReference>
<comment type="similarity">
    <text evidence="2">Belongs to the AAE transporter (TC 2.A.81) family.</text>
</comment>
<evidence type="ECO:0000256" key="8">
    <source>
        <dbReference type="SAM" id="Phobius"/>
    </source>
</evidence>
<dbReference type="AlphaFoldDB" id="A0AAE9I255"/>
<evidence type="ECO:0000256" key="5">
    <source>
        <dbReference type="ARBA" id="ARBA00022692"/>
    </source>
</evidence>
<keyword evidence="12" id="KW-1185">Reference proteome</keyword>
<dbReference type="InterPro" id="IPR006037">
    <property type="entry name" value="RCK_C"/>
</dbReference>
<evidence type="ECO:0000259" key="9">
    <source>
        <dbReference type="PROSITE" id="PS51202"/>
    </source>
</evidence>
<dbReference type="InterPro" id="IPR050144">
    <property type="entry name" value="AAE_transporter"/>
</dbReference>
<dbReference type="Proteomes" id="UP001056132">
    <property type="component" value="Chromosome 2"/>
</dbReference>
<proteinExistence type="inferred from homology"/>
<protein>
    <submittedName>
        <fullName evidence="11">Aspartate-alanine antiporter</fullName>
    </submittedName>
</protein>
<dbReference type="Gene3D" id="3.30.70.1450">
    <property type="entry name" value="Regulator of K+ conductance, C-terminal domain"/>
    <property type="match status" value="1"/>
</dbReference>
<evidence type="ECO:0000313" key="12">
    <source>
        <dbReference type="Proteomes" id="UP000318943"/>
    </source>
</evidence>
<dbReference type="KEGG" id="ccam:M5D45_23775"/>
<dbReference type="GO" id="GO:0005886">
    <property type="term" value="C:plasma membrane"/>
    <property type="evidence" value="ECO:0007669"/>
    <property type="project" value="UniProtKB-SubCell"/>
</dbReference>
<evidence type="ECO:0000256" key="6">
    <source>
        <dbReference type="ARBA" id="ARBA00022989"/>
    </source>
</evidence>
<sequence>MSWLASTLKAYPEIAIFLALCIGYWVGGKSFKGFSLGAVTATLLVSIAIGTLGVTISPNVKAVFFLMFLFAVGYSVGPQFVRGIARDGVPQVIFAAVSCLLSLAAVTGAAVMAHYSLGSAAGLFAGSQTISASMGLATDAINRLGLPPDETRELLESMPIAYAVTYIFGTVGSALILAQLGPKLLGIDLVAACKDYERELGAGEAAEAGTEWHDFEIRAYRVGADSPFIGRTVADLEAHTPEGHRAFIERIRRDGGIIEPAMDTKLAPGDIVAIGGKRDQLIERMGPMSLEVEDAELLDVQTEGVDIYVTNKAVDGRTLRELARWPGARGVFLKHIKRGPTETGIPLLPKTKLYRGDVITVVGRTQDINAAARQLGYIDRPTKVTDVASMSLAILIGALVGAAVLRLGSIPLTISTAGGTLIAGLLFGWIRAIRPTFGQIPEPTIWFMSSVGLNVFIAVVGISAGPGFIAGLQKLGISLLLWGIFATTVPLLVSMFLAKYVFRFHPAILLGACAGARATTAALGMICEVAQSQVPGLGYTVCYAVGNTLLTISGMVIIMILS</sequence>
<dbReference type="Pfam" id="PF06826">
    <property type="entry name" value="Asp-Al_Ex"/>
    <property type="match status" value="2"/>
</dbReference>
<keyword evidence="7 8" id="KW-0472">Membrane</keyword>
<dbReference type="PANTHER" id="PTHR30445">
    <property type="entry name" value="K(+)_H(+) ANTIPORTER SUBUNIT KHTT"/>
    <property type="match status" value="1"/>
</dbReference>
<organism evidence="11 13">
    <name type="scientific">Cupriavidus campinensis</name>
    <dbReference type="NCBI Taxonomy" id="151783"/>
    <lineage>
        <taxon>Bacteria</taxon>
        <taxon>Pseudomonadati</taxon>
        <taxon>Pseudomonadota</taxon>
        <taxon>Betaproteobacteria</taxon>
        <taxon>Burkholderiales</taxon>
        <taxon>Burkholderiaceae</taxon>
        <taxon>Cupriavidus</taxon>
    </lineage>
</organism>
<dbReference type="RefSeq" id="WP_144198343.1">
    <property type="nucleotide sequence ID" value="NZ_CP097331.1"/>
</dbReference>
<name>A0AAE9I255_9BURK</name>
<evidence type="ECO:0000313" key="13">
    <source>
        <dbReference type="Proteomes" id="UP001056132"/>
    </source>
</evidence>
<dbReference type="NCBIfam" id="TIGR03802">
    <property type="entry name" value="Asp_Ala_antiprt"/>
    <property type="match status" value="1"/>
</dbReference>
<feature type="transmembrane region" description="Helical" evidence="8">
    <location>
        <begin position="537"/>
        <end position="561"/>
    </location>
</feature>
<feature type="transmembrane region" description="Helical" evidence="8">
    <location>
        <begin position="509"/>
        <end position="531"/>
    </location>
</feature>
<dbReference type="GO" id="GO:0006813">
    <property type="term" value="P:potassium ion transport"/>
    <property type="evidence" value="ECO:0007669"/>
    <property type="project" value="InterPro"/>
</dbReference>
<dbReference type="SUPFAM" id="SSF116726">
    <property type="entry name" value="TrkA C-terminal domain-like"/>
    <property type="match status" value="2"/>
</dbReference>
<keyword evidence="6 8" id="KW-1133">Transmembrane helix</keyword>
<keyword evidence="3" id="KW-0813">Transport</keyword>
<evidence type="ECO:0000256" key="4">
    <source>
        <dbReference type="ARBA" id="ARBA00022475"/>
    </source>
</evidence>
<dbReference type="PROSITE" id="PS51202">
    <property type="entry name" value="RCK_C"/>
    <property type="match status" value="2"/>
</dbReference>
<keyword evidence="4" id="KW-1003">Cell membrane</keyword>
<evidence type="ECO:0000256" key="3">
    <source>
        <dbReference type="ARBA" id="ARBA00022448"/>
    </source>
</evidence>
<feature type="transmembrane region" description="Helical" evidence="8">
    <location>
        <begin position="475"/>
        <end position="497"/>
    </location>
</feature>
<dbReference type="InterPro" id="IPR022457">
    <property type="entry name" value="Asp_Ala_antiprt"/>
</dbReference>
<evidence type="ECO:0000256" key="2">
    <source>
        <dbReference type="ARBA" id="ARBA00009854"/>
    </source>
</evidence>
<feature type="transmembrane region" description="Helical" evidence="8">
    <location>
        <begin position="445"/>
        <end position="469"/>
    </location>
</feature>
<reference evidence="11" key="3">
    <citation type="submission" date="2022-05" db="EMBL/GenBank/DDBJ databases">
        <authorList>
            <person name="Kunte H.-J."/>
        </authorList>
    </citation>
    <scope>NUCLEOTIDE SEQUENCE</scope>
    <source>
        <strain evidence="11">G5</strain>
    </source>
</reference>
<feature type="transmembrane region" description="Helical" evidence="8">
    <location>
        <begin position="387"/>
        <end position="408"/>
    </location>
</feature>
<dbReference type="InterPro" id="IPR036721">
    <property type="entry name" value="RCK_C_sf"/>
</dbReference>
<feature type="transmembrane region" description="Helical" evidence="8">
    <location>
        <begin position="34"/>
        <end position="56"/>
    </location>
</feature>
<keyword evidence="5 8" id="KW-0812">Transmembrane</keyword>
<feature type="transmembrane region" description="Helical" evidence="8">
    <location>
        <begin position="6"/>
        <end position="27"/>
    </location>
</feature>
<evidence type="ECO:0000256" key="7">
    <source>
        <dbReference type="ARBA" id="ARBA00023136"/>
    </source>
</evidence>
<dbReference type="GO" id="GO:0008324">
    <property type="term" value="F:monoatomic cation transmembrane transporter activity"/>
    <property type="evidence" value="ECO:0007669"/>
    <property type="project" value="InterPro"/>
</dbReference>
<reference evidence="11" key="2">
    <citation type="journal article" date="2022" name="Microbiol. Resour. Announc.">
        <title>Genome Sequence of Cupriavidus campinensis Strain G5, a Member of a Bacterial Consortium Capable of Polyethylene Degradation.</title>
        <authorList>
            <person name="Schneider B."/>
            <person name="Pfeiffer F."/>
            <person name="Dyall-Smith M."/>
            <person name="Kunte H.J."/>
        </authorList>
    </citation>
    <scope>NUCLEOTIDE SEQUENCE</scope>
    <source>
        <strain evidence="11">G5</strain>
    </source>
</reference>
<feature type="transmembrane region" description="Helical" evidence="8">
    <location>
        <begin position="414"/>
        <end position="433"/>
    </location>
</feature>
<accession>A0AAE9I255</accession>
<evidence type="ECO:0000313" key="10">
    <source>
        <dbReference type="EMBL" id="TSP12196.1"/>
    </source>
</evidence>
<dbReference type="NCBIfam" id="TIGR01625">
    <property type="entry name" value="YidE_YbjL_dupl"/>
    <property type="match status" value="1"/>
</dbReference>
<dbReference type="Pfam" id="PF02080">
    <property type="entry name" value="TrkA_C"/>
    <property type="match status" value="2"/>
</dbReference>